<evidence type="ECO:0000256" key="5">
    <source>
        <dbReference type="SAM" id="MobiDB-lite"/>
    </source>
</evidence>
<dbReference type="AlphaFoldDB" id="A0A167NQ41"/>
<evidence type="ECO:0000313" key="6">
    <source>
        <dbReference type="EMBL" id="KZO97945.1"/>
    </source>
</evidence>
<accession>A0A167NQ41</accession>
<dbReference type="Proteomes" id="UP000076738">
    <property type="component" value="Unassembled WGS sequence"/>
</dbReference>
<evidence type="ECO:0000256" key="4">
    <source>
        <dbReference type="SAM" id="Coils"/>
    </source>
</evidence>
<dbReference type="STRING" id="1330018.A0A167NQ41"/>
<keyword evidence="7" id="KW-1185">Reference proteome</keyword>
<protein>
    <recommendedName>
        <fullName evidence="8">Fms interacting protein</fullName>
    </recommendedName>
</protein>
<proteinExistence type="inferred from homology"/>
<feature type="coiled-coil region" evidence="4">
    <location>
        <begin position="149"/>
        <end position="197"/>
    </location>
</feature>
<dbReference type="GO" id="GO:0003729">
    <property type="term" value="F:mRNA binding"/>
    <property type="evidence" value="ECO:0007669"/>
    <property type="project" value="TreeGrafter"/>
</dbReference>
<dbReference type="PANTHER" id="PTHR13375:SF3">
    <property type="entry name" value="THO COMPLEX SUBUNIT 5 HOMOLOG"/>
    <property type="match status" value="1"/>
</dbReference>
<dbReference type="OrthoDB" id="20582at2759"/>
<feature type="region of interest" description="Disordered" evidence="5">
    <location>
        <begin position="198"/>
        <end position="254"/>
    </location>
</feature>
<keyword evidence="3" id="KW-0539">Nucleus</keyword>
<sequence>MEVETNGEYSMSAVDFELDPAFTRLKELVDPTIGAEGLSTLELAQIFAHVKHLNRLANASSRERKRRTNDARHEMDMTHLGLQNLMYEKTHLLNEIEKCMNFASIYQDIPLYSDEEFISLAPEEIRVPETMADDHQRMLARLNFELSERQRLHAHKEKLKRQTADLQQESKAFSNSLNALRQQLDAMAKSSAEIQKRMHELSAPPAPAVVISDADMNAAPQDSESKDQSQSVEPSRPATPPPEDTAMDVDVAAP</sequence>
<evidence type="ECO:0000313" key="7">
    <source>
        <dbReference type="Proteomes" id="UP000076738"/>
    </source>
</evidence>
<evidence type="ECO:0000256" key="1">
    <source>
        <dbReference type="ARBA" id="ARBA00004123"/>
    </source>
</evidence>
<evidence type="ECO:0008006" key="8">
    <source>
        <dbReference type="Google" id="ProtNLM"/>
    </source>
</evidence>
<evidence type="ECO:0000256" key="3">
    <source>
        <dbReference type="ARBA" id="ARBA00023242"/>
    </source>
</evidence>
<comment type="subcellular location">
    <subcellularLocation>
        <location evidence="1">Nucleus</location>
    </subcellularLocation>
</comment>
<evidence type="ECO:0000256" key="2">
    <source>
        <dbReference type="ARBA" id="ARBA00008044"/>
    </source>
</evidence>
<dbReference type="InterPro" id="IPR019163">
    <property type="entry name" value="THO_Thoc5"/>
</dbReference>
<dbReference type="GO" id="GO:0000445">
    <property type="term" value="C:THO complex part of transcription export complex"/>
    <property type="evidence" value="ECO:0007669"/>
    <property type="project" value="TreeGrafter"/>
</dbReference>
<name>A0A167NQ41_CALVF</name>
<gene>
    <name evidence="6" type="ORF">CALVIDRAFT_535539</name>
</gene>
<keyword evidence="4" id="KW-0175">Coiled coil</keyword>
<dbReference type="PANTHER" id="PTHR13375">
    <property type="entry name" value="FMS INTERACTING PROTEIN"/>
    <property type="match status" value="1"/>
</dbReference>
<reference evidence="6 7" key="1">
    <citation type="journal article" date="2016" name="Mol. Biol. Evol.">
        <title>Comparative Genomics of Early-Diverging Mushroom-Forming Fungi Provides Insights into the Origins of Lignocellulose Decay Capabilities.</title>
        <authorList>
            <person name="Nagy L.G."/>
            <person name="Riley R."/>
            <person name="Tritt A."/>
            <person name="Adam C."/>
            <person name="Daum C."/>
            <person name="Floudas D."/>
            <person name="Sun H."/>
            <person name="Yadav J.S."/>
            <person name="Pangilinan J."/>
            <person name="Larsson K.H."/>
            <person name="Matsuura K."/>
            <person name="Barry K."/>
            <person name="Labutti K."/>
            <person name="Kuo R."/>
            <person name="Ohm R.A."/>
            <person name="Bhattacharya S.S."/>
            <person name="Shirouzu T."/>
            <person name="Yoshinaga Y."/>
            <person name="Martin F.M."/>
            <person name="Grigoriev I.V."/>
            <person name="Hibbett D.S."/>
        </authorList>
    </citation>
    <scope>NUCLEOTIDE SEQUENCE [LARGE SCALE GENOMIC DNA]</scope>
    <source>
        <strain evidence="6 7">TUFC12733</strain>
    </source>
</reference>
<comment type="similarity">
    <text evidence="2">Belongs to the THOC5 family.</text>
</comment>
<dbReference type="GO" id="GO:0006406">
    <property type="term" value="P:mRNA export from nucleus"/>
    <property type="evidence" value="ECO:0007669"/>
    <property type="project" value="TreeGrafter"/>
</dbReference>
<dbReference type="EMBL" id="KV417277">
    <property type="protein sequence ID" value="KZO97945.1"/>
    <property type="molecule type" value="Genomic_DNA"/>
</dbReference>
<dbReference type="Pfam" id="PF09766">
    <property type="entry name" value="FmiP_Thoc5"/>
    <property type="match status" value="1"/>
</dbReference>
<organism evidence="6 7">
    <name type="scientific">Calocera viscosa (strain TUFC12733)</name>
    <dbReference type="NCBI Taxonomy" id="1330018"/>
    <lineage>
        <taxon>Eukaryota</taxon>
        <taxon>Fungi</taxon>
        <taxon>Dikarya</taxon>
        <taxon>Basidiomycota</taxon>
        <taxon>Agaricomycotina</taxon>
        <taxon>Dacrymycetes</taxon>
        <taxon>Dacrymycetales</taxon>
        <taxon>Dacrymycetaceae</taxon>
        <taxon>Calocera</taxon>
    </lineage>
</organism>